<keyword evidence="3 7" id="KW-0812">Transmembrane</keyword>
<dbReference type="InterPro" id="IPR050925">
    <property type="entry name" value="Rhomboid_protease_S54"/>
</dbReference>
<keyword evidence="6 7" id="KW-0472">Membrane</keyword>
<feature type="transmembrane region" description="Helical" evidence="7">
    <location>
        <begin position="397"/>
        <end position="418"/>
    </location>
</feature>
<dbReference type="Pfam" id="PF01694">
    <property type="entry name" value="Rhomboid"/>
    <property type="match status" value="1"/>
</dbReference>
<comment type="subcellular location">
    <subcellularLocation>
        <location evidence="1">Membrane</location>
        <topology evidence="1">Multi-pass membrane protein</topology>
    </subcellularLocation>
</comment>
<accession>A0A1V8SJ16</accession>
<gene>
    <name evidence="9" type="ORF">B0A48_15217</name>
</gene>
<evidence type="ECO:0000256" key="2">
    <source>
        <dbReference type="ARBA" id="ARBA00009045"/>
    </source>
</evidence>
<dbReference type="OrthoDB" id="10260614at2759"/>
<feature type="transmembrane region" description="Helical" evidence="7">
    <location>
        <begin position="507"/>
        <end position="528"/>
    </location>
</feature>
<comment type="caution">
    <text evidence="9">The sequence shown here is derived from an EMBL/GenBank/DDBJ whole genome shotgun (WGS) entry which is preliminary data.</text>
</comment>
<dbReference type="AlphaFoldDB" id="A0A1V8SJ16"/>
<evidence type="ECO:0000256" key="3">
    <source>
        <dbReference type="ARBA" id="ARBA00022692"/>
    </source>
</evidence>
<feature type="transmembrane region" description="Helical" evidence="7">
    <location>
        <begin position="363"/>
        <end position="385"/>
    </location>
</feature>
<organism evidence="9 10">
    <name type="scientific">Cryoendolithus antarcticus</name>
    <dbReference type="NCBI Taxonomy" id="1507870"/>
    <lineage>
        <taxon>Eukaryota</taxon>
        <taxon>Fungi</taxon>
        <taxon>Dikarya</taxon>
        <taxon>Ascomycota</taxon>
        <taxon>Pezizomycotina</taxon>
        <taxon>Dothideomycetes</taxon>
        <taxon>Dothideomycetidae</taxon>
        <taxon>Cladosporiales</taxon>
        <taxon>Cladosporiaceae</taxon>
        <taxon>Cryoendolithus</taxon>
    </lineage>
</organism>
<name>A0A1V8SJ16_9PEZI</name>
<dbReference type="Gene3D" id="1.20.1540.10">
    <property type="entry name" value="Rhomboid-like"/>
    <property type="match status" value="1"/>
</dbReference>
<evidence type="ECO:0000313" key="9">
    <source>
        <dbReference type="EMBL" id="OQN98871.1"/>
    </source>
</evidence>
<evidence type="ECO:0000256" key="6">
    <source>
        <dbReference type="ARBA" id="ARBA00023136"/>
    </source>
</evidence>
<dbReference type="EMBL" id="NAJO01000043">
    <property type="protein sequence ID" value="OQN98871.1"/>
    <property type="molecule type" value="Genomic_DNA"/>
</dbReference>
<keyword evidence="10" id="KW-1185">Reference proteome</keyword>
<dbReference type="PANTHER" id="PTHR43731">
    <property type="entry name" value="RHOMBOID PROTEASE"/>
    <property type="match status" value="1"/>
</dbReference>
<evidence type="ECO:0000256" key="7">
    <source>
        <dbReference type="SAM" id="Phobius"/>
    </source>
</evidence>
<proteinExistence type="inferred from homology"/>
<feature type="transmembrane region" description="Helical" evidence="7">
    <location>
        <begin position="540"/>
        <end position="558"/>
    </location>
</feature>
<comment type="similarity">
    <text evidence="2">Belongs to the peptidase S54 family.</text>
</comment>
<keyword evidence="5 7" id="KW-1133">Transmembrane helix</keyword>
<dbReference type="GO" id="GO:0004252">
    <property type="term" value="F:serine-type endopeptidase activity"/>
    <property type="evidence" value="ECO:0007669"/>
    <property type="project" value="InterPro"/>
</dbReference>
<dbReference type="STRING" id="1507870.A0A1V8SJ16"/>
<evidence type="ECO:0000256" key="5">
    <source>
        <dbReference type="ARBA" id="ARBA00022989"/>
    </source>
</evidence>
<dbReference type="PANTHER" id="PTHR43731:SF14">
    <property type="entry name" value="PRESENILIN-ASSOCIATED RHOMBOID-LIKE PROTEIN, MITOCHONDRIAL"/>
    <property type="match status" value="1"/>
</dbReference>
<evidence type="ECO:0000259" key="8">
    <source>
        <dbReference type="Pfam" id="PF01694"/>
    </source>
</evidence>
<dbReference type="InterPro" id="IPR022764">
    <property type="entry name" value="Peptidase_S54_rhomboid_dom"/>
</dbReference>
<evidence type="ECO:0000256" key="4">
    <source>
        <dbReference type="ARBA" id="ARBA00022801"/>
    </source>
</evidence>
<dbReference type="SUPFAM" id="SSF144091">
    <property type="entry name" value="Rhomboid-like"/>
    <property type="match status" value="1"/>
</dbReference>
<reference evidence="10" key="1">
    <citation type="submission" date="2017-03" db="EMBL/GenBank/DDBJ databases">
        <title>Genomes of endolithic fungi from Antarctica.</title>
        <authorList>
            <person name="Coleine C."/>
            <person name="Masonjones S."/>
            <person name="Stajich J.E."/>
        </authorList>
    </citation>
    <scope>NUCLEOTIDE SEQUENCE [LARGE SCALE GENOMIC DNA]</scope>
    <source>
        <strain evidence="10">CCFEE 5527</strain>
    </source>
</reference>
<keyword evidence="4" id="KW-0378">Hydrolase</keyword>
<evidence type="ECO:0000313" key="10">
    <source>
        <dbReference type="Proteomes" id="UP000192596"/>
    </source>
</evidence>
<dbReference type="InterPro" id="IPR035952">
    <property type="entry name" value="Rhomboid-like_sf"/>
</dbReference>
<sequence>MNHALLAVTCRAQGTIAQSTRKPLLQLFTGYRRYNSALSSKTTAKVPGPTSNVLWRSLHTTAPFSARLQAKLPPKAVQTKSKILGDSKLQPALTVVSYAEGVIGDEDSASPSWRDYDPEGGMPLPSGELSQPQINGIFGSEGLDADTGNYVLSVMQWRRMSGALIDVGLAFPSEREITRTQALRGLEYVRTLNPGFDEQAAGAQYAEEEAEKLRETLRARAVKLGLYKSEEVDVVEDDYVDPVEESDQGTEYGRAKYGESKLIKERKANEAAWEREQVEKEVKAVQAQTAAVHATRGPLDLAGGVQPPSPPLTKYTGGGMIGAPVTKAWLQPVERKPWVKYYEAQAQIIKDNVVPQLSLLQRLGPSLILTLAILAACLYVSNNYTPPPKSARMFPDIAPAVATLGALTAVTFAVFILARLPPLWRTSSKYFTVVPAYPYAASLLGATWRHDTFRHIASNVLSLWLFGLALHEEVGRGTFLAIFLGSGVVGGYASLVFNVLGKRWMTYIFGSSGAVLGVVGASCAIRPNGTISLMGYELPLAAWGFLVLFSAAEFFGLLRMRKSGIDHAGHLGGIAAGVAAAVRLRAQAAKRRAEGEGHVMRPVVPMVEAV</sequence>
<dbReference type="InParanoid" id="A0A1V8SJ16"/>
<dbReference type="GO" id="GO:0016020">
    <property type="term" value="C:membrane"/>
    <property type="evidence" value="ECO:0007669"/>
    <property type="project" value="UniProtKB-SubCell"/>
</dbReference>
<dbReference type="GO" id="GO:0006465">
    <property type="term" value="P:signal peptide processing"/>
    <property type="evidence" value="ECO:0007669"/>
    <property type="project" value="TreeGrafter"/>
</dbReference>
<protein>
    <recommendedName>
        <fullName evidence="8">Peptidase S54 rhomboid domain-containing protein</fullName>
    </recommendedName>
</protein>
<dbReference type="Proteomes" id="UP000192596">
    <property type="component" value="Unassembled WGS sequence"/>
</dbReference>
<evidence type="ECO:0000256" key="1">
    <source>
        <dbReference type="ARBA" id="ARBA00004141"/>
    </source>
</evidence>
<feature type="transmembrane region" description="Helical" evidence="7">
    <location>
        <begin position="477"/>
        <end position="500"/>
    </location>
</feature>
<feature type="domain" description="Peptidase S54 rhomboid" evidence="8">
    <location>
        <begin position="443"/>
        <end position="584"/>
    </location>
</feature>